<dbReference type="EMBL" id="LFMY01000003">
    <property type="protein sequence ID" value="OKL62575.1"/>
    <property type="molecule type" value="Genomic_DNA"/>
</dbReference>
<sequence length="141" mass="15882">MTFSPGRVALSVVALSTATGGFIFDWNHTHVFNERWPPHAKFHDGQTMSTGFLLGLSALYYLFRTCNSPAMKRDSLRTATWLLSLNWIAQLSAALYPGSLPVDPEFGGGFPQAYICAFLFLLIASGFSFEHRRLRFEEKRD</sequence>
<evidence type="ECO:0000313" key="3">
    <source>
        <dbReference type="Proteomes" id="UP000214365"/>
    </source>
</evidence>
<dbReference type="Pfam" id="PF20345">
    <property type="entry name" value="DUF6640"/>
    <property type="match status" value="1"/>
</dbReference>
<accession>A0A225B6T4</accession>
<keyword evidence="1" id="KW-0472">Membrane</keyword>
<dbReference type="Proteomes" id="UP000214365">
    <property type="component" value="Unassembled WGS sequence"/>
</dbReference>
<keyword evidence="1" id="KW-1133">Transmembrane helix</keyword>
<dbReference type="InterPro" id="IPR046580">
    <property type="entry name" value="DUF6640"/>
</dbReference>
<dbReference type="AlphaFoldDB" id="A0A225B6T4"/>
<comment type="caution">
    <text evidence="2">The sequence shown here is derived from an EMBL/GenBank/DDBJ whole genome shotgun (WGS) entry which is preliminary data.</text>
</comment>
<gene>
    <name evidence="2" type="ORF">UA08_02793</name>
</gene>
<protein>
    <recommendedName>
        <fullName evidence="4">Acetyltransferase</fullName>
    </recommendedName>
</protein>
<name>A0A225B6T4_TALAT</name>
<reference evidence="2 3" key="1">
    <citation type="submission" date="2015-06" db="EMBL/GenBank/DDBJ databases">
        <title>Talaromyces atroroseus IBT 11181 draft genome.</title>
        <authorList>
            <person name="Rasmussen K.B."/>
            <person name="Rasmussen S."/>
            <person name="Petersen B."/>
            <person name="Sicheritz-Ponten T."/>
            <person name="Mortensen U.H."/>
            <person name="Thrane U."/>
        </authorList>
    </citation>
    <scope>NUCLEOTIDE SEQUENCE [LARGE SCALE GENOMIC DNA]</scope>
    <source>
        <strain evidence="2 3">IBT 11181</strain>
    </source>
</reference>
<feature type="transmembrane region" description="Helical" evidence="1">
    <location>
        <begin position="109"/>
        <end position="129"/>
    </location>
</feature>
<evidence type="ECO:0000256" key="1">
    <source>
        <dbReference type="SAM" id="Phobius"/>
    </source>
</evidence>
<dbReference type="STRING" id="1441469.A0A225B6T4"/>
<keyword evidence="1" id="KW-0812">Transmembrane</keyword>
<dbReference type="GeneID" id="31002548"/>
<feature type="transmembrane region" description="Helical" evidence="1">
    <location>
        <begin position="45"/>
        <end position="63"/>
    </location>
</feature>
<evidence type="ECO:0008006" key="4">
    <source>
        <dbReference type="Google" id="ProtNLM"/>
    </source>
</evidence>
<proteinExistence type="predicted"/>
<feature type="transmembrane region" description="Helical" evidence="1">
    <location>
        <begin position="75"/>
        <end position="97"/>
    </location>
</feature>
<organism evidence="2 3">
    <name type="scientific">Talaromyces atroroseus</name>
    <dbReference type="NCBI Taxonomy" id="1441469"/>
    <lineage>
        <taxon>Eukaryota</taxon>
        <taxon>Fungi</taxon>
        <taxon>Dikarya</taxon>
        <taxon>Ascomycota</taxon>
        <taxon>Pezizomycotina</taxon>
        <taxon>Eurotiomycetes</taxon>
        <taxon>Eurotiomycetidae</taxon>
        <taxon>Eurotiales</taxon>
        <taxon>Trichocomaceae</taxon>
        <taxon>Talaromyces</taxon>
        <taxon>Talaromyces sect. Trachyspermi</taxon>
    </lineage>
</organism>
<dbReference type="OrthoDB" id="2819018at2759"/>
<keyword evidence="3" id="KW-1185">Reference proteome</keyword>
<dbReference type="RefSeq" id="XP_020122696.1">
    <property type="nucleotide sequence ID" value="XM_020264874.1"/>
</dbReference>
<evidence type="ECO:0000313" key="2">
    <source>
        <dbReference type="EMBL" id="OKL62575.1"/>
    </source>
</evidence>